<keyword evidence="14" id="KW-1185">Reference proteome</keyword>
<dbReference type="InterPro" id="IPR026998">
    <property type="entry name" value="Calpastatin"/>
</dbReference>
<comment type="similarity">
    <text evidence="2">Belongs to the protease inhibitor I27 (calpastatin) family.</text>
</comment>
<dbReference type="InterPro" id="IPR001259">
    <property type="entry name" value="Prot_inh_calpain"/>
</dbReference>
<keyword evidence="5" id="KW-0597">Phosphoprotein</keyword>
<evidence type="ECO:0000256" key="3">
    <source>
        <dbReference type="ARBA" id="ARBA00017619"/>
    </source>
</evidence>
<evidence type="ECO:0000256" key="9">
    <source>
        <dbReference type="ARBA" id="ARBA00022843"/>
    </source>
</evidence>
<keyword evidence="9" id="KW-0832">Ubl conjugation</keyword>
<dbReference type="PANTHER" id="PTHR10077">
    <property type="entry name" value="CALPASTATIN"/>
    <property type="match status" value="1"/>
</dbReference>
<protein>
    <recommendedName>
        <fullName evidence="3">Calpastatin</fullName>
    </recommendedName>
    <alternativeName>
        <fullName evidence="11">Calpain inhibitor</fullName>
    </alternativeName>
</protein>
<keyword evidence="10" id="KW-0007">Acetylation</keyword>
<evidence type="ECO:0000256" key="7">
    <source>
        <dbReference type="ARBA" id="ARBA00022704"/>
    </source>
</evidence>
<dbReference type="Pfam" id="PF00748">
    <property type="entry name" value="Calpain_inhib"/>
    <property type="match status" value="1"/>
</dbReference>
<proteinExistence type="inferred from homology"/>
<dbReference type="PANTHER" id="PTHR10077:SF0">
    <property type="entry name" value="CALPASTATIN"/>
    <property type="match status" value="1"/>
</dbReference>
<evidence type="ECO:0000256" key="1">
    <source>
        <dbReference type="ARBA" id="ARBA00002637"/>
    </source>
</evidence>
<evidence type="ECO:0000256" key="11">
    <source>
        <dbReference type="ARBA" id="ARBA00033013"/>
    </source>
</evidence>
<evidence type="ECO:0000256" key="4">
    <source>
        <dbReference type="ARBA" id="ARBA00022499"/>
    </source>
</evidence>
<evidence type="ECO:0000256" key="6">
    <source>
        <dbReference type="ARBA" id="ARBA00022690"/>
    </source>
</evidence>
<evidence type="ECO:0000256" key="10">
    <source>
        <dbReference type="ARBA" id="ARBA00022990"/>
    </source>
</evidence>
<dbReference type="AlphaFoldDB" id="A0A1A6GNL2"/>
<evidence type="ECO:0000256" key="2">
    <source>
        <dbReference type="ARBA" id="ARBA00009487"/>
    </source>
</evidence>
<dbReference type="GO" id="GO:0010859">
    <property type="term" value="F:calcium-dependent cysteine-type endopeptidase inhibitor activity"/>
    <property type="evidence" value="ECO:0007669"/>
    <property type="project" value="TreeGrafter"/>
</dbReference>
<feature type="non-terminal residue" evidence="13">
    <location>
        <position position="72"/>
    </location>
</feature>
<comment type="function">
    <text evidence="1">Specific inhibition of calpain (calcium-dependent cysteine protease). Plays a key role in postmortem tenderization of meat and have been proposed to be involved in muscle protein degradation in living tissue.</text>
</comment>
<evidence type="ECO:0000313" key="13">
    <source>
        <dbReference type="EMBL" id="OBS67444.1"/>
    </source>
</evidence>
<name>A0A1A6GNL2_NEOLE</name>
<keyword evidence="6" id="KW-0646">Protease inhibitor</keyword>
<evidence type="ECO:0000256" key="12">
    <source>
        <dbReference type="SAM" id="MobiDB-lite"/>
    </source>
</evidence>
<dbReference type="Proteomes" id="UP000092124">
    <property type="component" value="Unassembled WGS sequence"/>
</dbReference>
<feature type="non-terminal residue" evidence="13">
    <location>
        <position position="1"/>
    </location>
</feature>
<evidence type="ECO:0000256" key="5">
    <source>
        <dbReference type="ARBA" id="ARBA00022553"/>
    </source>
</evidence>
<reference evidence="13 14" key="1">
    <citation type="submission" date="2016-06" db="EMBL/GenBank/DDBJ databases">
        <title>The Draft Genome Sequence and Annotation of the Desert Woodrat Neotoma lepida.</title>
        <authorList>
            <person name="Campbell M."/>
            <person name="Oakeson K.F."/>
            <person name="Yandell M."/>
            <person name="Halpert J.R."/>
            <person name="Dearing D."/>
        </authorList>
    </citation>
    <scope>NUCLEOTIDE SEQUENCE [LARGE SCALE GENOMIC DNA]</scope>
    <source>
        <strain evidence="13">417</strain>
        <tissue evidence="13">Liver</tissue>
    </source>
</reference>
<gene>
    <name evidence="13" type="ORF">A6R68_04015</name>
</gene>
<dbReference type="OrthoDB" id="8926414at2759"/>
<feature type="region of interest" description="Disordered" evidence="12">
    <location>
        <begin position="1"/>
        <end position="72"/>
    </location>
</feature>
<dbReference type="GO" id="GO:0005737">
    <property type="term" value="C:cytoplasm"/>
    <property type="evidence" value="ECO:0007669"/>
    <property type="project" value="TreeGrafter"/>
</dbReference>
<comment type="caution">
    <text evidence="13">The sequence shown here is derived from an EMBL/GenBank/DDBJ whole genome shotgun (WGS) entry which is preliminary data.</text>
</comment>
<keyword evidence="4" id="KW-1017">Isopeptide bond</keyword>
<evidence type="ECO:0000256" key="8">
    <source>
        <dbReference type="ARBA" id="ARBA00022737"/>
    </source>
</evidence>
<accession>A0A1A6GNL2</accession>
<keyword evidence="7" id="KW-0789">Thiol protease inhibitor</keyword>
<sequence>KKKGITGPPSDSPKPMAPDDAIDALSSDFACSSPPGKQTKKEKSTGDIFKAQSAGVTRSAVPPQEKKRKVEE</sequence>
<organism evidence="13 14">
    <name type="scientific">Neotoma lepida</name>
    <name type="common">Desert woodrat</name>
    <dbReference type="NCBI Taxonomy" id="56216"/>
    <lineage>
        <taxon>Eukaryota</taxon>
        <taxon>Metazoa</taxon>
        <taxon>Chordata</taxon>
        <taxon>Craniata</taxon>
        <taxon>Vertebrata</taxon>
        <taxon>Euteleostomi</taxon>
        <taxon>Mammalia</taxon>
        <taxon>Eutheria</taxon>
        <taxon>Euarchontoglires</taxon>
        <taxon>Glires</taxon>
        <taxon>Rodentia</taxon>
        <taxon>Myomorpha</taxon>
        <taxon>Muroidea</taxon>
        <taxon>Cricetidae</taxon>
        <taxon>Neotominae</taxon>
        <taxon>Neotoma</taxon>
    </lineage>
</organism>
<keyword evidence="8" id="KW-0677">Repeat</keyword>
<dbReference type="STRING" id="56216.A0A1A6GNL2"/>
<dbReference type="EMBL" id="LZPO01084329">
    <property type="protein sequence ID" value="OBS67444.1"/>
    <property type="molecule type" value="Genomic_DNA"/>
</dbReference>
<evidence type="ECO:0000313" key="14">
    <source>
        <dbReference type="Proteomes" id="UP000092124"/>
    </source>
</evidence>